<evidence type="ECO:0000256" key="6">
    <source>
        <dbReference type="SAM" id="Phobius"/>
    </source>
</evidence>
<reference evidence="8 9" key="1">
    <citation type="submission" date="2017-12" db="EMBL/GenBank/DDBJ databases">
        <title>Phylogenetic diversity of female urinary microbiome.</title>
        <authorList>
            <person name="Thomas-White K."/>
            <person name="Wolfe A.J."/>
        </authorList>
    </citation>
    <scope>NUCLEOTIDE SEQUENCE [LARGE SCALE GENOMIC DNA]</scope>
    <source>
        <strain evidence="8 9">UMB0250</strain>
    </source>
</reference>
<evidence type="ECO:0000256" key="2">
    <source>
        <dbReference type="ARBA" id="ARBA00022475"/>
    </source>
</evidence>
<protein>
    <submittedName>
        <fullName evidence="8">Sodium:proton antiporter</fullName>
    </submittedName>
</protein>
<keyword evidence="4 6" id="KW-1133">Transmembrane helix</keyword>
<dbReference type="RefSeq" id="WP_101627382.1">
    <property type="nucleotide sequence ID" value="NZ_PKKJ01000001.1"/>
</dbReference>
<evidence type="ECO:0000256" key="1">
    <source>
        <dbReference type="ARBA" id="ARBA00004651"/>
    </source>
</evidence>
<name>A0A2I1I6X2_9ACTO</name>
<feature type="transmembrane region" description="Helical" evidence="6">
    <location>
        <begin position="162"/>
        <end position="184"/>
    </location>
</feature>
<dbReference type="OrthoDB" id="9762978at2"/>
<keyword evidence="5 6" id="KW-0472">Membrane</keyword>
<evidence type="ECO:0000256" key="4">
    <source>
        <dbReference type="ARBA" id="ARBA00022989"/>
    </source>
</evidence>
<accession>A0A2I1I6X2</accession>
<dbReference type="InterPro" id="IPR018461">
    <property type="entry name" value="Na/H_Antiport_NhaC-like_C"/>
</dbReference>
<dbReference type="EMBL" id="PKKJ01000001">
    <property type="protein sequence ID" value="PKY66876.1"/>
    <property type="molecule type" value="Genomic_DNA"/>
</dbReference>
<evidence type="ECO:0000313" key="9">
    <source>
        <dbReference type="Proteomes" id="UP000234545"/>
    </source>
</evidence>
<keyword evidence="2" id="KW-1003">Cell membrane</keyword>
<feature type="transmembrane region" description="Helical" evidence="6">
    <location>
        <begin position="353"/>
        <end position="374"/>
    </location>
</feature>
<feature type="transmembrane region" description="Helical" evidence="6">
    <location>
        <begin position="204"/>
        <end position="223"/>
    </location>
</feature>
<feature type="transmembrane region" description="Helical" evidence="6">
    <location>
        <begin position="30"/>
        <end position="57"/>
    </location>
</feature>
<dbReference type="Pfam" id="PF03553">
    <property type="entry name" value="Na_H_antiporter"/>
    <property type="match status" value="1"/>
</dbReference>
<dbReference type="PANTHER" id="PTHR43478:SF1">
    <property type="entry name" value="NA+_H+ ANTIPORTER NHAC-LIKE C-TERMINAL DOMAIN-CONTAINING PROTEIN"/>
    <property type="match status" value="1"/>
</dbReference>
<dbReference type="AlphaFoldDB" id="A0A2I1I6X2"/>
<evidence type="ECO:0000256" key="3">
    <source>
        <dbReference type="ARBA" id="ARBA00022692"/>
    </source>
</evidence>
<keyword evidence="3 6" id="KW-0812">Transmembrane</keyword>
<feature type="transmembrane region" description="Helical" evidence="6">
    <location>
        <begin position="6"/>
        <end position="23"/>
    </location>
</feature>
<feature type="transmembrane region" description="Helical" evidence="6">
    <location>
        <begin position="302"/>
        <end position="322"/>
    </location>
</feature>
<comment type="subcellular location">
    <subcellularLocation>
        <location evidence="1">Cell membrane</location>
        <topology evidence="1">Multi-pass membrane protein</topology>
    </subcellularLocation>
</comment>
<dbReference type="Proteomes" id="UP000234545">
    <property type="component" value="Unassembled WGS sequence"/>
</dbReference>
<feature type="transmembrane region" description="Helical" evidence="6">
    <location>
        <begin position="386"/>
        <end position="413"/>
    </location>
</feature>
<sequence length="522" mass="54557">MTEAYPVLTLIPPILAIALVITTKKVIMSLAAGVISAAFLIENGGIVGTVVKIWGAFSQIFWTEGAINAYYVLILLFLITLGIITSLVLMAGGTAAFAEWTMTKIKGRRGAHILAAALGTAIFIDDYFNALAVGQVARPVSDRHKVSRAKLAYLIDSSSAPVAVLAPFSSWGASIIGIMAPIVAATSIQVTDAGAFLRSAGMNYYAIGAVVLLWLTVIFEVDFGPMRREERRAVEHGHVYDPGEQIPGQLTDNLPRHEPGAMRALIVPFVILILGVLAGIAWTGHSASKSWNALDILANTDVAVSLNAGGVLGLISAAYYYFHYTHKDPAFELKTAGKGVVEGARSMLPAIEILLFAWMLGSLISELGTGAYLGALVESSSLPAQWLVPLMFVIAGAMAFATGTSWGSFGILLPIAGEVMAAVPNGSDLLIPAFGAVLAGAVWGDHCSPISDTTILSSTGAGCNHITHVNTQLPYALAGAGAALLGYITFSITGSGLIGLGILLAALVALTVYVRTRLPLIA</sequence>
<gene>
    <name evidence="8" type="ORF">CYJ25_01140</name>
</gene>
<dbReference type="GO" id="GO:0005886">
    <property type="term" value="C:plasma membrane"/>
    <property type="evidence" value="ECO:0007669"/>
    <property type="project" value="UniProtKB-SubCell"/>
</dbReference>
<comment type="caution">
    <text evidence="8">The sequence shown here is derived from an EMBL/GenBank/DDBJ whole genome shotgun (WGS) entry which is preliminary data.</text>
</comment>
<proteinExistence type="predicted"/>
<feature type="transmembrane region" description="Helical" evidence="6">
    <location>
        <begin position="473"/>
        <end position="490"/>
    </location>
</feature>
<organism evidence="8 9">
    <name type="scientific">Schaalia turicensis</name>
    <dbReference type="NCBI Taxonomy" id="131111"/>
    <lineage>
        <taxon>Bacteria</taxon>
        <taxon>Bacillati</taxon>
        <taxon>Actinomycetota</taxon>
        <taxon>Actinomycetes</taxon>
        <taxon>Actinomycetales</taxon>
        <taxon>Actinomycetaceae</taxon>
        <taxon>Schaalia</taxon>
    </lineage>
</organism>
<dbReference type="PANTHER" id="PTHR43478">
    <property type="entry name" value="NA+/H+ ANTIPORTER-RELATED"/>
    <property type="match status" value="1"/>
</dbReference>
<feature type="transmembrane region" description="Helical" evidence="6">
    <location>
        <begin position="69"/>
        <end position="98"/>
    </location>
</feature>
<feature type="transmembrane region" description="Helical" evidence="6">
    <location>
        <begin position="264"/>
        <end position="282"/>
    </location>
</feature>
<feature type="transmembrane region" description="Helical" evidence="6">
    <location>
        <begin position="496"/>
        <end position="514"/>
    </location>
</feature>
<evidence type="ECO:0000256" key="5">
    <source>
        <dbReference type="ARBA" id="ARBA00023136"/>
    </source>
</evidence>
<feature type="domain" description="Na+/H+ antiporter NhaC-like C-terminal" evidence="7">
    <location>
        <begin position="162"/>
        <end position="491"/>
    </location>
</feature>
<evidence type="ECO:0000259" key="7">
    <source>
        <dbReference type="Pfam" id="PF03553"/>
    </source>
</evidence>
<evidence type="ECO:0000313" key="8">
    <source>
        <dbReference type="EMBL" id="PKY66876.1"/>
    </source>
</evidence>